<accession>A0ABV2LEA8</accession>
<keyword evidence="1" id="KW-1133">Transmembrane helix</keyword>
<evidence type="ECO:0000313" key="3">
    <source>
        <dbReference type="Proteomes" id="UP001549097"/>
    </source>
</evidence>
<evidence type="ECO:0008006" key="4">
    <source>
        <dbReference type="Google" id="ProtNLM"/>
    </source>
</evidence>
<evidence type="ECO:0000256" key="1">
    <source>
        <dbReference type="SAM" id="Phobius"/>
    </source>
</evidence>
<keyword evidence="3" id="KW-1185">Reference proteome</keyword>
<feature type="transmembrane region" description="Helical" evidence="1">
    <location>
        <begin position="12"/>
        <end position="27"/>
    </location>
</feature>
<sequence length="138" mass="16262">MKVLKHNSKLRRNSLAIIGLVIILTSYFQVDTWWTYVLGCLLLLCILQYESSLEQRRFLKSIWFVYLAWFFLLLAGGADRDMTIEALGNVALMAGFFFPIFLPVISVIPYFQVKWLLPYEVRTFSRTASYVFFGWMFF</sequence>
<proteinExistence type="predicted"/>
<dbReference type="EMBL" id="JBEPMP010000001">
    <property type="protein sequence ID" value="MET3726927.1"/>
    <property type="molecule type" value="Genomic_DNA"/>
</dbReference>
<reference evidence="2 3" key="1">
    <citation type="submission" date="2024-06" db="EMBL/GenBank/DDBJ databases">
        <title>Genomic Encyclopedia of Type Strains, Phase IV (KMG-IV): sequencing the most valuable type-strain genomes for metagenomic binning, comparative biology and taxonomic classification.</title>
        <authorList>
            <person name="Goeker M."/>
        </authorList>
    </citation>
    <scope>NUCLEOTIDE SEQUENCE [LARGE SCALE GENOMIC DNA]</scope>
    <source>
        <strain evidence="2 3">DSM 100124</strain>
    </source>
</reference>
<keyword evidence="1" id="KW-0812">Transmembrane</keyword>
<feature type="transmembrane region" description="Helical" evidence="1">
    <location>
        <begin position="61"/>
        <end position="78"/>
    </location>
</feature>
<feature type="transmembrane region" description="Helical" evidence="1">
    <location>
        <begin position="90"/>
        <end position="111"/>
    </location>
</feature>
<keyword evidence="1" id="KW-0472">Membrane</keyword>
<organism evidence="2 3">
    <name type="scientific">Fictibacillus halophilus</name>
    <dbReference type="NCBI Taxonomy" id="1610490"/>
    <lineage>
        <taxon>Bacteria</taxon>
        <taxon>Bacillati</taxon>
        <taxon>Bacillota</taxon>
        <taxon>Bacilli</taxon>
        <taxon>Bacillales</taxon>
        <taxon>Fictibacillaceae</taxon>
        <taxon>Fictibacillus</taxon>
    </lineage>
</organism>
<dbReference type="RefSeq" id="WP_198768469.1">
    <property type="nucleotide sequence ID" value="NZ_JAEACF010000001.1"/>
</dbReference>
<evidence type="ECO:0000313" key="2">
    <source>
        <dbReference type="EMBL" id="MET3726927.1"/>
    </source>
</evidence>
<dbReference type="Proteomes" id="UP001549097">
    <property type="component" value="Unassembled WGS sequence"/>
</dbReference>
<name>A0ABV2LEA8_9BACL</name>
<protein>
    <recommendedName>
        <fullName evidence="4">Phosphatidate cytidylyltransferase</fullName>
    </recommendedName>
</protein>
<comment type="caution">
    <text evidence="2">The sequence shown here is derived from an EMBL/GenBank/DDBJ whole genome shotgun (WGS) entry which is preliminary data.</text>
</comment>
<gene>
    <name evidence="2" type="ORF">ABID52_000508</name>
</gene>